<sequence length="188" mass="20657">MIFLTNENITDILADIIVNSANPSLGGIGPDLPDGVGGVDGAIHRAAGIQLYQACMNITPIPSDKPYVVRCPEGEYRITAGFNLKSRLVMHAVAPMNNDLDASDMEDVLLKLDKLYKNIFNYYALSSARSLVMPPLGTRSFGLPINESAKIAIDNAQICIKKSPQKDIIFTVIRDDERNIYKKLLNFS</sequence>
<dbReference type="Pfam" id="PF01661">
    <property type="entry name" value="Macro"/>
    <property type="match status" value="1"/>
</dbReference>
<dbReference type="Gene3D" id="3.40.220.10">
    <property type="entry name" value="Leucine Aminopeptidase, subunit E, domain 1"/>
    <property type="match status" value="1"/>
</dbReference>
<comment type="caution">
    <text evidence="2">The sequence shown here is derived from an EMBL/GenBank/DDBJ whole genome shotgun (WGS) entry which is preliminary data.</text>
</comment>
<name>A0A2W4ZZQ7_9BACT</name>
<accession>A0A2W4ZZQ7</accession>
<dbReference type="SMART" id="SM00506">
    <property type="entry name" value="A1pp"/>
    <property type="match status" value="1"/>
</dbReference>
<dbReference type="InterPro" id="IPR002589">
    <property type="entry name" value="Macro_dom"/>
</dbReference>
<dbReference type="PANTHER" id="PTHR11106:SF27">
    <property type="entry name" value="MACRO DOMAIN-CONTAINING PROTEIN"/>
    <property type="match status" value="1"/>
</dbReference>
<feature type="domain" description="Macro" evidence="1">
    <location>
        <begin position="1"/>
        <end position="188"/>
    </location>
</feature>
<dbReference type="PROSITE" id="PS51154">
    <property type="entry name" value="MACRO"/>
    <property type="match status" value="1"/>
</dbReference>
<evidence type="ECO:0000313" key="3">
    <source>
        <dbReference type="Proteomes" id="UP000249557"/>
    </source>
</evidence>
<reference evidence="2 3" key="1">
    <citation type="submission" date="2017-08" db="EMBL/GenBank/DDBJ databases">
        <title>Infants hospitalized years apart are colonized by the same room-sourced microbial strains.</title>
        <authorList>
            <person name="Brooks B."/>
            <person name="Olm M.R."/>
            <person name="Firek B.A."/>
            <person name="Baker R."/>
            <person name="Thomas B.C."/>
            <person name="Morowitz M.J."/>
            <person name="Banfield J.F."/>
        </authorList>
    </citation>
    <scope>NUCLEOTIDE SEQUENCE [LARGE SCALE GENOMIC DNA]</scope>
    <source>
        <strain evidence="2">S2_018_000_R2_104</strain>
    </source>
</reference>
<dbReference type="Proteomes" id="UP000249557">
    <property type="component" value="Unassembled WGS sequence"/>
</dbReference>
<organism evidence="2 3">
    <name type="scientific">Micavibrio aeruginosavorus</name>
    <dbReference type="NCBI Taxonomy" id="349221"/>
    <lineage>
        <taxon>Bacteria</taxon>
        <taxon>Pseudomonadati</taxon>
        <taxon>Bdellovibrionota</taxon>
        <taxon>Bdellovibrionia</taxon>
        <taxon>Bdellovibrionales</taxon>
        <taxon>Pseudobdellovibrionaceae</taxon>
        <taxon>Micavibrio</taxon>
    </lineage>
</organism>
<evidence type="ECO:0000259" key="1">
    <source>
        <dbReference type="PROSITE" id="PS51154"/>
    </source>
</evidence>
<evidence type="ECO:0000313" key="2">
    <source>
        <dbReference type="EMBL" id="PZO86876.1"/>
    </source>
</evidence>
<proteinExistence type="predicted"/>
<protein>
    <recommendedName>
        <fullName evidence="1">Macro domain-containing protein</fullName>
    </recommendedName>
</protein>
<dbReference type="SUPFAM" id="SSF52949">
    <property type="entry name" value="Macro domain-like"/>
    <property type="match status" value="1"/>
</dbReference>
<dbReference type="PANTHER" id="PTHR11106">
    <property type="entry name" value="GANGLIOSIDE INDUCED DIFFERENTIATION ASSOCIATED PROTEIN 2-RELATED"/>
    <property type="match status" value="1"/>
</dbReference>
<gene>
    <name evidence="2" type="ORF">DI626_05370</name>
</gene>
<dbReference type="AlphaFoldDB" id="A0A2W4ZZQ7"/>
<dbReference type="EMBL" id="QFNK01000086">
    <property type="protein sequence ID" value="PZO86876.1"/>
    <property type="molecule type" value="Genomic_DNA"/>
</dbReference>
<dbReference type="InterPro" id="IPR043472">
    <property type="entry name" value="Macro_dom-like"/>
</dbReference>